<dbReference type="InterPro" id="IPR009057">
    <property type="entry name" value="Homeodomain-like_sf"/>
</dbReference>
<dbReference type="EMBL" id="LVJN01000019">
    <property type="protein sequence ID" value="OSM04237.1"/>
    <property type="molecule type" value="Genomic_DNA"/>
</dbReference>
<protein>
    <submittedName>
        <fullName evidence="2">Putative IS3, transposase</fullName>
    </submittedName>
</protein>
<dbReference type="AlphaFoldDB" id="A0A1Y2K4D5"/>
<keyword evidence="1" id="KW-0175">Coiled coil</keyword>
<dbReference type="STRING" id="1434232.MAIT1_04105"/>
<keyword evidence="3" id="KW-1185">Reference proteome</keyword>
<dbReference type="GO" id="GO:0004803">
    <property type="term" value="F:transposase activity"/>
    <property type="evidence" value="ECO:0007669"/>
    <property type="project" value="InterPro"/>
</dbReference>
<proteinExistence type="predicted"/>
<dbReference type="Pfam" id="PF01527">
    <property type="entry name" value="HTH_Tnp_1"/>
    <property type="match status" value="1"/>
</dbReference>
<comment type="caution">
    <text evidence="2">The sequence shown here is derived from an EMBL/GenBank/DDBJ whole genome shotgun (WGS) entry which is preliminary data.</text>
</comment>
<reference evidence="2 3" key="1">
    <citation type="journal article" date="2016" name="BMC Genomics">
        <title>Combined genomic and structural analyses of a cultured magnetotactic bacterium reveals its niche adaptation to a dynamic environment.</title>
        <authorList>
            <person name="Araujo A.C."/>
            <person name="Morillo V."/>
            <person name="Cypriano J."/>
            <person name="Teixeira L.C."/>
            <person name="Leao P."/>
            <person name="Lyra S."/>
            <person name="Almeida L.G."/>
            <person name="Bazylinski D.A."/>
            <person name="Vasconcellos A.T."/>
            <person name="Abreu F."/>
            <person name="Lins U."/>
        </authorList>
    </citation>
    <scope>NUCLEOTIDE SEQUENCE [LARGE SCALE GENOMIC DNA]</scope>
    <source>
        <strain evidence="2 3">IT-1</strain>
    </source>
</reference>
<dbReference type="GO" id="GO:0006313">
    <property type="term" value="P:DNA transposition"/>
    <property type="evidence" value="ECO:0007669"/>
    <property type="project" value="InterPro"/>
</dbReference>
<accession>A0A1Y2K4D5</accession>
<organism evidence="2 3">
    <name type="scientific">Magnetofaba australis IT-1</name>
    <dbReference type="NCBI Taxonomy" id="1434232"/>
    <lineage>
        <taxon>Bacteria</taxon>
        <taxon>Pseudomonadati</taxon>
        <taxon>Pseudomonadota</taxon>
        <taxon>Magnetococcia</taxon>
        <taxon>Magnetococcales</taxon>
        <taxon>Magnetococcaceae</taxon>
        <taxon>Magnetofaba</taxon>
    </lineage>
</organism>
<dbReference type="Proteomes" id="UP000194003">
    <property type="component" value="Unassembled WGS sequence"/>
</dbReference>
<evidence type="ECO:0000256" key="1">
    <source>
        <dbReference type="SAM" id="Coils"/>
    </source>
</evidence>
<sequence>MAEKLGVLSAAKELGLHDSQLYTWMAKARSERNRSELEREKESEIVRLKRQLAEQAEELAIAKKFAVYFARSLK</sequence>
<dbReference type="GO" id="GO:0003677">
    <property type="term" value="F:DNA binding"/>
    <property type="evidence" value="ECO:0007669"/>
    <property type="project" value="InterPro"/>
</dbReference>
<evidence type="ECO:0000313" key="3">
    <source>
        <dbReference type="Proteomes" id="UP000194003"/>
    </source>
</evidence>
<evidence type="ECO:0000313" key="2">
    <source>
        <dbReference type="EMBL" id="OSM04237.1"/>
    </source>
</evidence>
<feature type="coiled-coil region" evidence="1">
    <location>
        <begin position="27"/>
        <end position="58"/>
    </location>
</feature>
<dbReference type="SUPFAM" id="SSF46689">
    <property type="entry name" value="Homeodomain-like"/>
    <property type="match status" value="1"/>
</dbReference>
<name>A0A1Y2K4D5_9PROT</name>
<dbReference type="InterPro" id="IPR002514">
    <property type="entry name" value="Transposase_8"/>
</dbReference>
<gene>
    <name evidence="2" type="ORF">MAIT1_04105</name>
</gene>